<dbReference type="Proteomes" id="UP000281708">
    <property type="component" value="Unassembled WGS sequence"/>
</dbReference>
<evidence type="ECO:0000313" key="4">
    <source>
        <dbReference type="Proteomes" id="UP000281708"/>
    </source>
</evidence>
<dbReference type="EMBL" id="RDBE01000007">
    <property type="protein sequence ID" value="RLV49095.1"/>
    <property type="molecule type" value="Genomic_DNA"/>
</dbReference>
<organism evidence="3 4">
    <name type="scientific">Nocardioides mangrovicus</name>
    <dbReference type="NCBI Taxonomy" id="2478913"/>
    <lineage>
        <taxon>Bacteria</taxon>
        <taxon>Bacillati</taxon>
        <taxon>Actinomycetota</taxon>
        <taxon>Actinomycetes</taxon>
        <taxon>Propionibacteriales</taxon>
        <taxon>Nocardioidaceae</taxon>
        <taxon>Nocardioides</taxon>
    </lineage>
</organism>
<dbReference type="Pfam" id="PF14344">
    <property type="entry name" value="DUF4397"/>
    <property type="match status" value="1"/>
</dbReference>
<name>A0A3L8P142_9ACTN</name>
<dbReference type="OrthoDB" id="9783299at2"/>
<dbReference type="AlphaFoldDB" id="A0A3L8P142"/>
<keyword evidence="1" id="KW-0732">Signal</keyword>
<dbReference type="RefSeq" id="WP_121806198.1">
    <property type="nucleotide sequence ID" value="NZ_RDBE01000007.1"/>
</dbReference>
<feature type="chain" id="PRO_5018278767" evidence="1">
    <location>
        <begin position="39"/>
        <end position="286"/>
    </location>
</feature>
<evidence type="ECO:0000256" key="1">
    <source>
        <dbReference type="SAM" id="SignalP"/>
    </source>
</evidence>
<feature type="domain" description="DUF4397" evidence="2">
    <location>
        <begin position="49"/>
        <end position="167"/>
    </location>
</feature>
<proteinExistence type="predicted"/>
<sequence length="286" mass="28637">MHTHPHLHWRRHRSALVAGLSTLLAAALLAFGQVPATAATDAAGRAGWIRAGHLASGVGEADIEISPFRGGRTRTLQHVSYGTLSAYERVPAGLYTVAVVPAGKSMSQAMVRQSVRVKDGTASTVFATGTASDVNARVVTDDLTPPASGQARIRLVSGAGDVRSVDASVVGGPQLAQNATAGSVSGYAEVPAQSWTIRVSAASGSGVPASTRRVTVAAGGVYTLLVLDGTDGSGLRVVPAVDSAGTATMPTGGVDTGGGYLSRSAEVALRGASTVGTAVGRTVGTA</sequence>
<keyword evidence="4" id="KW-1185">Reference proteome</keyword>
<comment type="caution">
    <text evidence="3">The sequence shown here is derived from an EMBL/GenBank/DDBJ whole genome shotgun (WGS) entry which is preliminary data.</text>
</comment>
<protein>
    <submittedName>
        <fullName evidence="3">DUF4397 domain-containing protein</fullName>
    </submittedName>
</protein>
<accession>A0A3L8P142</accession>
<evidence type="ECO:0000259" key="2">
    <source>
        <dbReference type="Pfam" id="PF14344"/>
    </source>
</evidence>
<gene>
    <name evidence="3" type="ORF">D9V37_11015</name>
</gene>
<reference evidence="3 4" key="1">
    <citation type="submission" date="2018-10" db="EMBL/GenBank/DDBJ databases">
        <title>Marmoricola sp. 4Q3S-7 whole genome shotgun sequence.</title>
        <authorList>
            <person name="Li F."/>
        </authorList>
    </citation>
    <scope>NUCLEOTIDE SEQUENCE [LARGE SCALE GENOMIC DNA]</scope>
    <source>
        <strain evidence="3 4">4Q3S-7</strain>
    </source>
</reference>
<feature type="signal peptide" evidence="1">
    <location>
        <begin position="1"/>
        <end position="38"/>
    </location>
</feature>
<dbReference type="InterPro" id="IPR025510">
    <property type="entry name" value="DUF4397"/>
</dbReference>
<evidence type="ECO:0000313" key="3">
    <source>
        <dbReference type="EMBL" id="RLV49095.1"/>
    </source>
</evidence>